<sequence length="215" mass="23658">MRAARLILAGAALCIGTTALAQNTNSNGYRYRWKDASGQSYFSDSLTSDAMKVGYDVVNPAGVVVRHVDRQLTPEERAAAKALADQRAAEEQARQQRQREDAQMLNAYPDEASFAAAKNAELDNFEQAARTTRLNLQGQEKALADLLTRAGDMERAKQPVPKYLNDRIAEQRNTVASLRATLQRQQAAKEAARANTDAQLRHYRELKAAAANPGN</sequence>
<evidence type="ECO:0000256" key="1">
    <source>
        <dbReference type="SAM" id="Coils"/>
    </source>
</evidence>
<gene>
    <name evidence="3" type="ORF">IM816_00890</name>
</gene>
<dbReference type="RefSeq" id="WP_072323230.1">
    <property type="nucleotide sequence ID" value="NZ_CP063231.1"/>
</dbReference>
<evidence type="ECO:0000313" key="4">
    <source>
        <dbReference type="Proteomes" id="UP001056681"/>
    </source>
</evidence>
<feature type="chain" id="PRO_5047390245" evidence="2">
    <location>
        <begin position="22"/>
        <end position="215"/>
    </location>
</feature>
<name>A0ABY4T191_9GAMM</name>
<dbReference type="Proteomes" id="UP001056681">
    <property type="component" value="Chromosome"/>
</dbReference>
<keyword evidence="2" id="KW-0732">Signal</keyword>
<feature type="coiled-coil region" evidence="1">
    <location>
        <begin position="168"/>
        <end position="195"/>
    </location>
</feature>
<dbReference type="EMBL" id="CP063231">
    <property type="protein sequence ID" value="URL58727.1"/>
    <property type="molecule type" value="Genomic_DNA"/>
</dbReference>
<proteinExistence type="predicted"/>
<feature type="signal peptide" evidence="2">
    <location>
        <begin position="1"/>
        <end position="21"/>
    </location>
</feature>
<reference evidence="3" key="1">
    <citation type="submission" date="2020-10" db="EMBL/GenBank/DDBJ databases">
        <title>Whole-genome sequence of Luteibacter sp. EIF3.</title>
        <authorList>
            <person name="Friedrich I."/>
            <person name="Hertel R."/>
            <person name="Daniel R."/>
        </authorList>
    </citation>
    <scope>NUCLEOTIDE SEQUENCE</scope>
    <source>
        <strain evidence="3">EIF3</strain>
    </source>
</reference>
<evidence type="ECO:0000313" key="3">
    <source>
        <dbReference type="EMBL" id="URL58727.1"/>
    </source>
</evidence>
<protein>
    <submittedName>
        <fullName evidence="3">DUF4124 domain-containing protein</fullName>
    </submittedName>
</protein>
<keyword evidence="1" id="KW-0175">Coiled coil</keyword>
<evidence type="ECO:0000256" key="2">
    <source>
        <dbReference type="SAM" id="SignalP"/>
    </source>
</evidence>
<organism evidence="3 4">
    <name type="scientific">Luteibacter flocculans</name>
    <dbReference type="NCBI Taxonomy" id="2780091"/>
    <lineage>
        <taxon>Bacteria</taxon>
        <taxon>Pseudomonadati</taxon>
        <taxon>Pseudomonadota</taxon>
        <taxon>Gammaproteobacteria</taxon>
        <taxon>Lysobacterales</taxon>
        <taxon>Rhodanobacteraceae</taxon>
        <taxon>Luteibacter</taxon>
    </lineage>
</organism>
<keyword evidence="4" id="KW-1185">Reference proteome</keyword>
<accession>A0ABY4T191</accession>